<feature type="compositionally biased region" description="Acidic residues" evidence="2">
    <location>
        <begin position="620"/>
        <end position="629"/>
    </location>
</feature>
<evidence type="ECO:0000313" key="7">
    <source>
        <dbReference type="Proteomes" id="UP001152797"/>
    </source>
</evidence>
<dbReference type="AlphaFoldDB" id="A0A9P1DGJ7"/>
<dbReference type="PROSITE" id="PS50158">
    <property type="entry name" value="ZF_CCHC"/>
    <property type="match status" value="1"/>
</dbReference>
<sequence>MAEAESLFHGGATLPIEGVKVKALSSDQDPAPYPAPKVGSKDDQSGAKACHFFVSDGGCKKGKQCTFQHVWGNVNKYGRCWNCGSNQHRRENCPVADQQTKDSALKDNGTQKPSVKKQKKPAVKKAEGGSTQAKEDSGAQDAAPKIEEATTSNAPASSHEASSQDQVAGLLVEATHLLRSMRPSLKAVKLSSLPADRCGRALLDGGATHALRTAVSKEEFDSAVPVRVELAAGEVVLRQLPGSEVLISEEATQTIVPLGKLMLLGYSVSWDVDGFTLKSPSGVVIDTQLEGDCPTVDESIALELIAELEVYMLESERRLKVLRGEDVNGFDSDLLRWYVWLYALAQDSRDAKVGFLKESPEDPETYKKDDDPVEYPSFFSWPEWSSLKSKYNLFEVSFDQGPFGHETKKPTRLGTNLGLLRELHGVRGPGTGVQDDGATIEQRIQRSRRWAAWAPQLKLKILEAVVAEFKVPLVKKLSEAQWQQHRANDHQPFSSECFDCQVGGGRHKPHLKIHNPDTYTLSVDVCGPFQQGNDQLISKAKYALVGVFTVPISEEGQKLCPTPWDFIQIIEKDAEEPSPEAPFRRPSDSEDVPFFPEIEHLSAEECAEGALSPDARPEPDGGEAEIEEE</sequence>
<feature type="region of interest" description="Disordered" evidence="2">
    <location>
        <begin position="25"/>
        <end position="44"/>
    </location>
</feature>
<dbReference type="PROSITE" id="PS50103">
    <property type="entry name" value="ZF_C3H1"/>
    <property type="match status" value="1"/>
</dbReference>
<comment type="caution">
    <text evidence="5">The sequence shown here is derived from an EMBL/GenBank/DDBJ whole genome shotgun (WGS) entry which is preliminary data.</text>
</comment>
<feature type="region of interest" description="Disordered" evidence="2">
    <location>
        <begin position="575"/>
        <end position="629"/>
    </location>
</feature>
<gene>
    <name evidence="5" type="ORF">C1SCF055_LOCUS35358</name>
</gene>
<dbReference type="EMBL" id="CAMXCT020004705">
    <property type="protein sequence ID" value="CAL1163419.1"/>
    <property type="molecule type" value="Genomic_DNA"/>
</dbReference>
<dbReference type="Proteomes" id="UP001152797">
    <property type="component" value="Unassembled WGS sequence"/>
</dbReference>
<feature type="zinc finger region" description="C3H1-type" evidence="1">
    <location>
        <begin position="44"/>
        <end position="72"/>
    </location>
</feature>
<feature type="domain" description="C3H1-type" evidence="3">
    <location>
        <begin position="44"/>
        <end position="72"/>
    </location>
</feature>
<organism evidence="5">
    <name type="scientific">Cladocopium goreaui</name>
    <dbReference type="NCBI Taxonomy" id="2562237"/>
    <lineage>
        <taxon>Eukaryota</taxon>
        <taxon>Sar</taxon>
        <taxon>Alveolata</taxon>
        <taxon>Dinophyceae</taxon>
        <taxon>Suessiales</taxon>
        <taxon>Symbiodiniaceae</taxon>
        <taxon>Cladocopium</taxon>
    </lineage>
</organism>
<dbReference type="InterPro" id="IPR000571">
    <property type="entry name" value="Znf_CCCH"/>
</dbReference>
<protein>
    <submittedName>
        <fullName evidence="6">Copia protein</fullName>
    </submittedName>
</protein>
<keyword evidence="1" id="KW-0479">Metal-binding</keyword>
<accession>A0A9P1DGJ7</accession>
<dbReference type="GO" id="GO:0003676">
    <property type="term" value="F:nucleic acid binding"/>
    <property type="evidence" value="ECO:0007669"/>
    <property type="project" value="InterPro"/>
</dbReference>
<keyword evidence="1" id="KW-0863">Zinc-finger</keyword>
<reference evidence="5" key="1">
    <citation type="submission" date="2022-10" db="EMBL/GenBank/DDBJ databases">
        <authorList>
            <person name="Chen Y."/>
            <person name="Dougan E. K."/>
            <person name="Chan C."/>
            <person name="Rhodes N."/>
            <person name="Thang M."/>
        </authorList>
    </citation>
    <scope>NUCLEOTIDE SEQUENCE</scope>
</reference>
<feature type="domain" description="CCHC-type" evidence="4">
    <location>
        <begin position="79"/>
        <end position="94"/>
    </location>
</feature>
<evidence type="ECO:0000259" key="3">
    <source>
        <dbReference type="PROSITE" id="PS50103"/>
    </source>
</evidence>
<evidence type="ECO:0000256" key="1">
    <source>
        <dbReference type="PROSITE-ProRule" id="PRU00723"/>
    </source>
</evidence>
<feature type="region of interest" description="Disordered" evidence="2">
    <location>
        <begin position="102"/>
        <end position="165"/>
    </location>
</feature>
<keyword evidence="7" id="KW-1185">Reference proteome</keyword>
<proteinExistence type="predicted"/>
<keyword evidence="1" id="KW-0862">Zinc</keyword>
<reference evidence="6 7" key="2">
    <citation type="submission" date="2024-05" db="EMBL/GenBank/DDBJ databases">
        <authorList>
            <person name="Chen Y."/>
            <person name="Shah S."/>
            <person name="Dougan E. K."/>
            <person name="Thang M."/>
            <person name="Chan C."/>
        </authorList>
    </citation>
    <scope>NUCLEOTIDE SEQUENCE [LARGE SCALE GENOMIC DNA]</scope>
</reference>
<feature type="compositionally biased region" description="Polar residues" evidence="2">
    <location>
        <begin position="149"/>
        <end position="165"/>
    </location>
</feature>
<dbReference type="OrthoDB" id="446493at2759"/>
<dbReference type="GO" id="GO:0008270">
    <property type="term" value="F:zinc ion binding"/>
    <property type="evidence" value="ECO:0007669"/>
    <property type="project" value="UniProtKB-KW"/>
</dbReference>
<evidence type="ECO:0000313" key="6">
    <source>
        <dbReference type="EMBL" id="CAL4797356.1"/>
    </source>
</evidence>
<dbReference type="InterPro" id="IPR001878">
    <property type="entry name" value="Znf_CCHC"/>
</dbReference>
<feature type="non-terminal residue" evidence="5">
    <location>
        <position position="1"/>
    </location>
</feature>
<evidence type="ECO:0000256" key="2">
    <source>
        <dbReference type="SAM" id="MobiDB-lite"/>
    </source>
</evidence>
<evidence type="ECO:0000259" key="4">
    <source>
        <dbReference type="PROSITE" id="PS50158"/>
    </source>
</evidence>
<dbReference type="EMBL" id="CAMXCT010004705">
    <property type="protein sequence ID" value="CAI4010044.1"/>
    <property type="molecule type" value="Genomic_DNA"/>
</dbReference>
<name>A0A9P1DGJ7_9DINO</name>
<evidence type="ECO:0000313" key="5">
    <source>
        <dbReference type="EMBL" id="CAI4010044.1"/>
    </source>
</evidence>
<dbReference type="EMBL" id="CAMXCT030004705">
    <property type="protein sequence ID" value="CAL4797356.1"/>
    <property type="molecule type" value="Genomic_DNA"/>
</dbReference>
<feature type="compositionally biased region" description="Basic residues" evidence="2">
    <location>
        <begin position="114"/>
        <end position="123"/>
    </location>
</feature>